<keyword evidence="1" id="KW-0694">RNA-binding</keyword>
<evidence type="ECO:0000259" key="3">
    <source>
        <dbReference type="SMART" id="SM00322"/>
    </source>
</evidence>
<dbReference type="KEGG" id="dpx:DAPPUDRAFT_203673"/>
<feature type="compositionally biased region" description="Polar residues" evidence="2">
    <location>
        <begin position="151"/>
        <end position="160"/>
    </location>
</feature>
<dbReference type="eggNOG" id="ENOG502QRYP">
    <property type="taxonomic scope" value="Eukaryota"/>
</dbReference>
<evidence type="ECO:0000256" key="1">
    <source>
        <dbReference type="PROSITE-ProRule" id="PRU00117"/>
    </source>
</evidence>
<dbReference type="InterPro" id="IPR004087">
    <property type="entry name" value="KH_dom"/>
</dbReference>
<feature type="region of interest" description="Disordered" evidence="2">
    <location>
        <begin position="149"/>
        <end position="171"/>
    </location>
</feature>
<evidence type="ECO:0000313" key="4">
    <source>
        <dbReference type="EMBL" id="EFX67467.1"/>
    </source>
</evidence>
<dbReference type="InterPro" id="IPR036612">
    <property type="entry name" value="KH_dom_type_1_sf"/>
</dbReference>
<dbReference type="Gene3D" id="3.30.1370.10">
    <property type="entry name" value="K Homology domain, type 1"/>
    <property type="match status" value="1"/>
</dbReference>
<name>E9HLA7_DAPPU</name>
<dbReference type="Proteomes" id="UP000000305">
    <property type="component" value="Unassembled WGS sequence"/>
</dbReference>
<dbReference type="AlphaFoldDB" id="E9HLA7"/>
<dbReference type="FunCoup" id="E9HLA7">
    <property type="interactions" value="7"/>
</dbReference>
<dbReference type="GO" id="GO:0008190">
    <property type="term" value="F:eukaryotic initiation factor 4E binding"/>
    <property type="evidence" value="ECO:0000318"/>
    <property type="project" value="GO_Central"/>
</dbReference>
<organism evidence="4 5">
    <name type="scientific">Daphnia pulex</name>
    <name type="common">Water flea</name>
    <dbReference type="NCBI Taxonomy" id="6669"/>
    <lineage>
        <taxon>Eukaryota</taxon>
        <taxon>Metazoa</taxon>
        <taxon>Ecdysozoa</taxon>
        <taxon>Arthropoda</taxon>
        <taxon>Crustacea</taxon>
        <taxon>Branchiopoda</taxon>
        <taxon>Diplostraca</taxon>
        <taxon>Cladocera</taxon>
        <taxon>Anomopoda</taxon>
        <taxon>Daphniidae</taxon>
        <taxon>Daphnia</taxon>
    </lineage>
</organism>
<dbReference type="InterPro" id="IPR040160">
    <property type="entry name" value="Mxt"/>
</dbReference>
<dbReference type="HOGENOM" id="CLU_029657_0_0_1"/>
<evidence type="ECO:0000313" key="5">
    <source>
        <dbReference type="Proteomes" id="UP000000305"/>
    </source>
</evidence>
<dbReference type="OrthoDB" id="6357832at2759"/>
<dbReference type="GO" id="GO:0034518">
    <property type="term" value="C:RNA cap binding complex"/>
    <property type="evidence" value="ECO:0000318"/>
    <property type="project" value="GO_Central"/>
</dbReference>
<dbReference type="STRING" id="6669.E9HLA7"/>
<dbReference type="PROSITE" id="PS50084">
    <property type="entry name" value="KH_TYPE_1"/>
    <property type="match status" value="1"/>
</dbReference>
<dbReference type="PhylomeDB" id="E9HLA7"/>
<sequence>MTSVIGTPFARAPRNVRTKNPQLLLKNKDVTQGASGIFQNISEVVQFMENFIELAQSNSSDKDLRPAVLTLCANLKNFGAQLEINCKDQLDRVFIHLRNAGRDDSLDKVSRLHLLEVVELRAGRWSAQEQVNNYYQSKFNELVQAPGTIDSVGQNAGQNEPSSPPSVSPLPLLLPGEVVKSSGKYNITNSGSVPPAKNSIKDEVVIRNADSGKVMGIKGRRVHLIEEISDTVISFQRVNPGASERLVQITGAAPDNIERARQLIEQTIQRNASPVPQLESIISAQATSNNQDLPPCHEYRKLSLMDSALEDYQHSVVVGDQCIKITGQSLDLVQTAKLVLDEYFAGLANKRPRNYSVCSSMDDGVVMYCPSQESPRDCAPSIKKILKYDREKLLLWSKSPLCRQPPANFDLVFQNAPDIARKV</sequence>
<feature type="domain" description="K Homology" evidence="3">
    <location>
        <begin position="198"/>
        <end position="269"/>
    </location>
</feature>
<dbReference type="InterPro" id="IPR004088">
    <property type="entry name" value="KH_dom_type_1"/>
</dbReference>
<dbReference type="InParanoid" id="E9HLA7"/>
<dbReference type="OMA" id="QLEINCK"/>
<dbReference type="CDD" id="cd22454">
    <property type="entry name" value="KH-I_Mextli_like"/>
    <property type="match status" value="1"/>
</dbReference>
<dbReference type="GO" id="GO:1901190">
    <property type="term" value="P:regulation of formation of translation initiation ternary complex"/>
    <property type="evidence" value="ECO:0000318"/>
    <property type="project" value="GO_Central"/>
</dbReference>
<dbReference type="GO" id="GO:0045727">
    <property type="term" value="P:positive regulation of translation"/>
    <property type="evidence" value="ECO:0000318"/>
    <property type="project" value="GO_Central"/>
</dbReference>
<dbReference type="FunFam" id="1.25.40.180:FF:000112">
    <property type="entry name" value="Eukaryotic translation initiation factor 4E-binding protein Mextli homolog"/>
    <property type="match status" value="1"/>
</dbReference>
<gene>
    <name evidence="4" type="ORF">DAPPUDRAFT_203673</name>
</gene>
<accession>E9HLA7</accession>
<dbReference type="GO" id="GO:0003743">
    <property type="term" value="F:translation initiation factor activity"/>
    <property type="evidence" value="ECO:0000318"/>
    <property type="project" value="GO_Central"/>
</dbReference>
<keyword evidence="5" id="KW-1185">Reference proteome</keyword>
<protein>
    <recommendedName>
        <fullName evidence="3">K Homology domain-containing protein</fullName>
    </recommendedName>
</protein>
<dbReference type="Gene3D" id="1.25.40.180">
    <property type="match status" value="1"/>
</dbReference>
<dbReference type="SUPFAM" id="SSF54791">
    <property type="entry name" value="Eukaryotic type KH-domain (KH-domain type I)"/>
    <property type="match status" value="1"/>
</dbReference>
<dbReference type="FunFam" id="3.30.1370.10:FF:000072">
    <property type="entry name" value="Uncharacterized protein, isoform A"/>
    <property type="match status" value="1"/>
</dbReference>
<dbReference type="PANTHER" id="PTHR20849">
    <property type="entry name" value="EUKARYOTIC TRANSLATION INITIATION FACTOR 4E-BINDING PROTEIN MEXTLI"/>
    <property type="match status" value="1"/>
</dbReference>
<dbReference type="GO" id="GO:0003723">
    <property type="term" value="F:RNA binding"/>
    <property type="evidence" value="ECO:0007669"/>
    <property type="project" value="UniProtKB-UniRule"/>
</dbReference>
<dbReference type="SMART" id="SM00322">
    <property type="entry name" value="KH"/>
    <property type="match status" value="1"/>
</dbReference>
<dbReference type="PANTHER" id="PTHR20849:SF2">
    <property type="entry name" value="EUKARYOTIC TRANSLATION INITIATION FACTOR 4E-BINDING PROTEIN MEXTLI"/>
    <property type="match status" value="1"/>
</dbReference>
<evidence type="ECO:0000256" key="2">
    <source>
        <dbReference type="SAM" id="MobiDB-lite"/>
    </source>
</evidence>
<dbReference type="GO" id="GO:0005737">
    <property type="term" value="C:cytoplasm"/>
    <property type="evidence" value="ECO:0000318"/>
    <property type="project" value="GO_Central"/>
</dbReference>
<proteinExistence type="predicted"/>
<dbReference type="EMBL" id="GL732677">
    <property type="protein sequence ID" value="EFX67467.1"/>
    <property type="molecule type" value="Genomic_DNA"/>
</dbReference>
<reference evidence="4 5" key="1">
    <citation type="journal article" date="2011" name="Science">
        <title>The ecoresponsive genome of Daphnia pulex.</title>
        <authorList>
            <person name="Colbourne J.K."/>
            <person name="Pfrender M.E."/>
            <person name="Gilbert D."/>
            <person name="Thomas W.K."/>
            <person name="Tucker A."/>
            <person name="Oakley T.H."/>
            <person name="Tokishita S."/>
            <person name="Aerts A."/>
            <person name="Arnold G.J."/>
            <person name="Basu M.K."/>
            <person name="Bauer D.J."/>
            <person name="Caceres C.E."/>
            <person name="Carmel L."/>
            <person name="Casola C."/>
            <person name="Choi J.H."/>
            <person name="Detter J.C."/>
            <person name="Dong Q."/>
            <person name="Dusheyko S."/>
            <person name="Eads B.D."/>
            <person name="Frohlich T."/>
            <person name="Geiler-Samerotte K.A."/>
            <person name="Gerlach D."/>
            <person name="Hatcher P."/>
            <person name="Jogdeo S."/>
            <person name="Krijgsveld J."/>
            <person name="Kriventseva E.V."/>
            <person name="Kultz D."/>
            <person name="Laforsch C."/>
            <person name="Lindquist E."/>
            <person name="Lopez J."/>
            <person name="Manak J.R."/>
            <person name="Muller J."/>
            <person name="Pangilinan J."/>
            <person name="Patwardhan R.P."/>
            <person name="Pitluck S."/>
            <person name="Pritham E.J."/>
            <person name="Rechtsteiner A."/>
            <person name="Rho M."/>
            <person name="Rogozin I.B."/>
            <person name="Sakarya O."/>
            <person name="Salamov A."/>
            <person name="Schaack S."/>
            <person name="Shapiro H."/>
            <person name="Shiga Y."/>
            <person name="Skalitzky C."/>
            <person name="Smith Z."/>
            <person name="Souvorov A."/>
            <person name="Sung W."/>
            <person name="Tang Z."/>
            <person name="Tsuchiya D."/>
            <person name="Tu H."/>
            <person name="Vos H."/>
            <person name="Wang M."/>
            <person name="Wolf Y.I."/>
            <person name="Yamagata H."/>
            <person name="Yamada T."/>
            <person name="Ye Y."/>
            <person name="Shaw J.R."/>
            <person name="Andrews J."/>
            <person name="Crease T.J."/>
            <person name="Tang H."/>
            <person name="Lucas S.M."/>
            <person name="Robertson H.M."/>
            <person name="Bork P."/>
            <person name="Koonin E.V."/>
            <person name="Zdobnov E.M."/>
            <person name="Grigoriev I.V."/>
            <person name="Lynch M."/>
            <person name="Boore J.L."/>
        </authorList>
    </citation>
    <scope>NUCLEOTIDE SEQUENCE [LARGE SCALE GENOMIC DNA]</scope>
</reference>
<dbReference type="Pfam" id="PF00013">
    <property type="entry name" value="KH_1"/>
    <property type="match status" value="1"/>
</dbReference>